<accession>A0ABW0LR05</accession>
<evidence type="ECO:0000256" key="3">
    <source>
        <dbReference type="ARBA" id="ARBA00022605"/>
    </source>
</evidence>
<protein>
    <recommendedName>
        <fullName evidence="8">Tryptophan synthase alpha chain</fullName>
        <ecNumber evidence="8">4.2.1.20</ecNumber>
    </recommendedName>
</protein>
<dbReference type="Pfam" id="PF00290">
    <property type="entry name" value="Trp_syntA"/>
    <property type="match status" value="1"/>
</dbReference>
<evidence type="ECO:0000256" key="8">
    <source>
        <dbReference type="HAMAP-Rule" id="MF_00131"/>
    </source>
</evidence>
<evidence type="ECO:0000256" key="2">
    <source>
        <dbReference type="ARBA" id="ARBA00011270"/>
    </source>
</evidence>
<keyword evidence="6 8" id="KW-0456">Lyase</keyword>
<proteinExistence type="inferred from homology"/>
<keyword evidence="3 8" id="KW-0028">Amino-acid biosynthesis</keyword>
<feature type="active site" description="Proton acceptor" evidence="8">
    <location>
        <position position="59"/>
    </location>
</feature>
<dbReference type="EC" id="4.2.1.20" evidence="8"/>
<keyword evidence="5 8" id="KW-0057">Aromatic amino acid biosynthesis</keyword>
<comment type="function">
    <text evidence="8">The alpha subunit is responsible for the aldol cleavage of indoleglycerol phosphate to indole and glyceraldehyde 3-phosphate.</text>
</comment>
<dbReference type="GO" id="GO:0004834">
    <property type="term" value="F:tryptophan synthase activity"/>
    <property type="evidence" value="ECO:0007669"/>
    <property type="project" value="UniProtKB-EC"/>
</dbReference>
<dbReference type="SUPFAM" id="SSF51366">
    <property type="entry name" value="Ribulose-phoshate binding barrel"/>
    <property type="match status" value="1"/>
</dbReference>
<organism evidence="10 11">
    <name type="scientific">Cohnella suwonensis</name>
    <dbReference type="NCBI Taxonomy" id="696072"/>
    <lineage>
        <taxon>Bacteria</taxon>
        <taxon>Bacillati</taxon>
        <taxon>Bacillota</taxon>
        <taxon>Bacilli</taxon>
        <taxon>Bacillales</taxon>
        <taxon>Paenibacillaceae</taxon>
        <taxon>Cohnella</taxon>
    </lineage>
</organism>
<evidence type="ECO:0000313" key="11">
    <source>
        <dbReference type="Proteomes" id="UP001596105"/>
    </source>
</evidence>
<comment type="subunit">
    <text evidence="2 8">Tetramer of two alpha and two beta chains.</text>
</comment>
<comment type="pathway">
    <text evidence="1 8">Amino-acid biosynthesis; L-tryptophan biosynthesis; L-tryptophan from chorismate: step 5/5.</text>
</comment>
<name>A0ABW0LR05_9BACL</name>
<dbReference type="RefSeq" id="WP_209743144.1">
    <property type="nucleotide sequence ID" value="NZ_JBHSMH010000005.1"/>
</dbReference>
<dbReference type="PROSITE" id="PS00167">
    <property type="entry name" value="TRP_SYNTHASE_ALPHA"/>
    <property type="match status" value="1"/>
</dbReference>
<dbReference type="InterPro" id="IPR011060">
    <property type="entry name" value="RibuloseP-bd_barrel"/>
</dbReference>
<evidence type="ECO:0000313" key="10">
    <source>
        <dbReference type="EMBL" id="MFC5467756.1"/>
    </source>
</evidence>
<dbReference type="NCBIfam" id="TIGR00262">
    <property type="entry name" value="trpA"/>
    <property type="match status" value="1"/>
</dbReference>
<comment type="catalytic activity">
    <reaction evidence="7 8">
        <text>(1S,2R)-1-C-(indol-3-yl)glycerol 3-phosphate + L-serine = D-glyceraldehyde 3-phosphate + L-tryptophan + H2O</text>
        <dbReference type="Rhea" id="RHEA:10532"/>
        <dbReference type="ChEBI" id="CHEBI:15377"/>
        <dbReference type="ChEBI" id="CHEBI:33384"/>
        <dbReference type="ChEBI" id="CHEBI:57912"/>
        <dbReference type="ChEBI" id="CHEBI:58866"/>
        <dbReference type="ChEBI" id="CHEBI:59776"/>
        <dbReference type="EC" id="4.2.1.20"/>
    </reaction>
</comment>
<comment type="caution">
    <text evidence="10">The sequence shown here is derived from an EMBL/GenBank/DDBJ whole genome shotgun (WGS) entry which is preliminary data.</text>
</comment>
<dbReference type="CDD" id="cd04724">
    <property type="entry name" value="Tryptophan_synthase_alpha"/>
    <property type="match status" value="1"/>
</dbReference>
<reference evidence="11" key="1">
    <citation type="journal article" date="2019" name="Int. J. Syst. Evol. Microbiol.">
        <title>The Global Catalogue of Microorganisms (GCM) 10K type strain sequencing project: providing services to taxonomists for standard genome sequencing and annotation.</title>
        <authorList>
            <consortium name="The Broad Institute Genomics Platform"/>
            <consortium name="The Broad Institute Genome Sequencing Center for Infectious Disease"/>
            <person name="Wu L."/>
            <person name="Ma J."/>
        </authorList>
    </citation>
    <scope>NUCLEOTIDE SEQUENCE [LARGE SCALE GENOMIC DNA]</scope>
    <source>
        <strain evidence="11">CCUG 57113</strain>
    </source>
</reference>
<gene>
    <name evidence="8 10" type="primary">trpA</name>
    <name evidence="10" type="ORF">ACFPPD_03430</name>
</gene>
<dbReference type="InterPro" id="IPR002028">
    <property type="entry name" value="Trp_synthase_suA"/>
</dbReference>
<feature type="active site" description="Proton acceptor" evidence="8">
    <location>
        <position position="70"/>
    </location>
</feature>
<evidence type="ECO:0000256" key="7">
    <source>
        <dbReference type="ARBA" id="ARBA00049047"/>
    </source>
</evidence>
<evidence type="ECO:0000256" key="6">
    <source>
        <dbReference type="ARBA" id="ARBA00023239"/>
    </source>
</evidence>
<evidence type="ECO:0000256" key="5">
    <source>
        <dbReference type="ARBA" id="ARBA00023141"/>
    </source>
</evidence>
<keyword evidence="4 8" id="KW-0822">Tryptophan biosynthesis</keyword>
<keyword evidence="11" id="KW-1185">Reference proteome</keyword>
<dbReference type="Gene3D" id="3.20.20.70">
    <property type="entry name" value="Aldolase class I"/>
    <property type="match status" value="1"/>
</dbReference>
<dbReference type="PANTHER" id="PTHR43406">
    <property type="entry name" value="TRYPTOPHAN SYNTHASE, ALPHA CHAIN"/>
    <property type="match status" value="1"/>
</dbReference>
<comment type="similarity">
    <text evidence="8 9">Belongs to the TrpA family.</text>
</comment>
<dbReference type="Proteomes" id="UP001596105">
    <property type="component" value="Unassembled WGS sequence"/>
</dbReference>
<evidence type="ECO:0000256" key="1">
    <source>
        <dbReference type="ARBA" id="ARBA00004733"/>
    </source>
</evidence>
<dbReference type="InterPro" id="IPR013785">
    <property type="entry name" value="Aldolase_TIM"/>
</dbReference>
<sequence>MSDRNETNIATNLIDDVFAQLKESGETALIPFLTMGDPDLETSIALVQAAERAGAHMIELGVPYSDPLADGPVIQRASERALRNRISLMDCIRVASKARDRGVKLPFILFSYFNPAYQLGLEKFFGLLKINGFSGAILPDLPLEEDAETRALAEAYGIHLIPLVAPTSEARVERIAAKAKGFVYCVSSLGVTGVRSTFHEGIDSFLATVRRAASVPICVGFGISSREHAERFAGQCDGVIVGSAIVRQVEEALPLLTSSSAEERKRGLQAVEDFISDLKPRKATV</sequence>
<evidence type="ECO:0000256" key="4">
    <source>
        <dbReference type="ARBA" id="ARBA00022822"/>
    </source>
</evidence>
<dbReference type="HAMAP" id="MF_00131">
    <property type="entry name" value="Trp_synth_alpha"/>
    <property type="match status" value="1"/>
</dbReference>
<dbReference type="InterPro" id="IPR018204">
    <property type="entry name" value="Trp_synthase_alpha_AS"/>
</dbReference>
<dbReference type="PANTHER" id="PTHR43406:SF1">
    <property type="entry name" value="TRYPTOPHAN SYNTHASE ALPHA CHAIN, CHLOROPLASTIC"/>
    <property type="match status" value="1"/>
</dbReference>
<evidence type="ECO:0000256" key="9">
    <source>
        <dbReference type="RuleBase" id="RU003662"/>
    </source>
</evidence>
<dbReference type="EMBL" id="JBHSMH010000005">
    <property type="protein sequence ID" value="MFC5467756.1"/>
    <property type="molecule type" value="Genomic_DNA"/>
</dbReference>